<dbReference type="AlphaFoldDB" id="A0A0P6YEU0"/>
<sequence>MRTFRMIWASAAGWMTDYFLTMLIVPLGYAALSIDTPNDIQLTNPLHIVVALILPALMTMIGGGVAGRLALENPTPAGALVGGWGLLMLFDTPLEQNNFSLAMLITQCVATIGAALMANYIAKRTLQKSSLE</sequence>
<protein>
    <submittedName>
        <fullName evidence="2">Uncharacterized protein</fullName>
    </submittedName>
</protein>
<evidence type="ECO:0000313" key="3">
    <source>
        <dbReference type="Proteomes" id="UP000050277"/>
    </source>
</evidence>
<feature type="transmembrane region" description="Helical" evidence="1">
    <location>
        <begin position="46"/>
        <end position="65"/>
    </location>
</feature>
<keyword evidence="1" id="KW-0472">Membrane</keyword>
<dbReference type="OrthoDB" id="9827066at2"/>
<keyword evidence="1" id="KW-1133">Transmembrane helix</keyword>
<comment type="caution">
    <text evidence="2">The sequence shown here is derived from an EMBL/GenBank/DDBJ whole genome shotgun (WGS) entry which is preliminary data.</text>
</comment>
<proteinExistence type="predicted"/>
<dbReference type="Proteomes" id="UP000050277">
    <property type="component" value="Unassembled WGS sequence"/>
</dbReference>
<keyword evidence="1" id="KW-0812">Transmembrane</keyword>
<evidence type="ECO:0000313" key="2">
    <source>
        <dbReference type="EMBL" id="KPL88832.1"/>
    </source>
</evidence>
<feature type="transmembrane region" description="Helical" evidence="1">
    <location>
        <begin position="12"/>
        <end position="34"/>
    </location>
</feature>
<name>A0A0P6YEU0_9CHLR</name>
<feature type="transmembrane region" description="Helical" evidence="1">
    <location>
        <begin position="100"/>
        <end position="122"/>
    </location>
</feature>
<dbReference type="RefSeq" id="WP_054534133.1">
    <property type="nucleotide sequence ID" value="NZ_LGKP01000015.1"/>
</dbReference>
<feature type="transmembrane region" description="Helical" evidence="1">
    <location>
        <begin position="77"/>
        <end position="94"/>
    </location>
</feature>
<dbReference type="EMBL" id="LGKP01000015">
    <property type="protein sequence ID" value="KPL88832.1"/>
    <property type="molecule type" value="Genomic_DNA"/>
</dbReference>
<gene>
    <name evidence="2" type="ORF">SE18_09125</name>
</gene>
<accession>A0A0P6YEU0</accession>
<keyword evidence="3" id="KW-1185">Reference proteome</keyword>
<organism evidence="2 3">
    <name type="scientific">Herpetosiphon geysericola</name>
    <dbReference type="NCBI Taxonomy" id="70996"/>
    <lineage>
        <taxon>Bacteria</taxon>
        <taxon>Bacillati</taxon>
        <taxon>Chloroflexota</taxon>
        <taxon>Chloroflexia</taxon>
        <taxon>Herpetosiphonales</taxon>
        <taxon>Herpetosiphonaceae</taxon>
        <taxon>Herpetosiphon</taxon>
    </lineage>
</organism>
<dbReference type="STRING" id="70996.SE18_09125"/>
<evidence type="ECO:0000256" key="1">
    <source>
        <dbReference type="SAM" id="Phobius"/>
    </source>
</evidence>
<reference evidence="2 3" key="1">
    <citation type="submission" date="2015-07" db="EMBL/GenBank/DDBJ databases">
        <title>Whole genome sequence of Herpetosiphon geysericola DSM 7119.</title>
        <authorList>
            <person name="Hemp J."/>
            <person name="Ward L.M."/>
            <person name="Pace L.A."/>
            <person name="Fischer W.W."/>
        </authorList>
    </citation>
    <scope>NUCLEOTIDE SEQUENCE [LARGE SCALE GENOMIC DNA]</scope>
    <source>
        <strain evidence="2 3">DSM 7119</strain>
    </source>
</reference>